<reference evidence="1 2" key="1">
    <citation type="submission" date="2021-06" db="EMBL/GenBank/DDBJ databases">
        <title>Caerostris extrusa draft genome.</title>
        <authorList>
            <person name="Kono N."/>
            <person name="Arakawa K."/>
        </authorList>
    </citation>
    <scope>NUCLEOTIDE SEQUENCE [LARGE SCALE GENOMIC DNA]</scope>
</reference>
<keyword evidence="2" id="KW-1185">Reference proteome</keyword>
<name>A0AAV4MSQ6_CAEEX</name>
<proteinExistence type="predicted"/>
<protein>
    <submittedName>
        <fullName evidence="1">Uncharacterized protein</fullName>
    </submittedName>
</protein>
<sequence length="133" mass="15315">MVQFGTISKDGESTDVVVKNLPDDLISVPWRVDGRFTFHVLEFKGFVMSVDVGSEVVELTLSRFQDPSKQGINKENFSEEPIHEEASVRGNLFELANLSTLHDFNDFKDIKIEQNHPRDRLNFQWNFRIDKSG</sequence>
<dbReference type="AlphaFoldDB" id="A0AAV4MSQ6"/>
<comment type="caution">
    <text evidence="1">The sequence shown here is derived from an EMBL/GenBank/DDBJ whole genome shotgun (WGS) entry which is preliminary data.</text>
</comment>
<evidence type="ECO:0000313" key="2">
    <source>
        <dbReference type="Proteomes" id="UP001054945"/>
    </source>
</evidence>
<gene>
    <name evidence="1" type="ORF">CEXT_182341</name>
</gene>
<evidence type="ECO:0000313" key="1">
    <source>
        <dbReference type="EMBL" id="GIX75496.1"/>
    </source>
</evidence>
<dbReference type="EMBL" id="BPLR01020172">
    <property type="protein sequence ID" value="GIX75496.1"/>
    <property type="molecule type" value="Genomic_DNA"/>
</dbReference>
<organism evidence="1 2">
    <name type="scientific">Caerostris extrusa</name>
    <name type="common">Bark spider</name>
    <name type="synonym">Caerostris bankana</name>
    <dbReference type="NCBI Taxonomy" id="172846"/>
    <lineage>
        <taxon>Eukaryota</taxon>
        <taxon>Metazoa</taxon>
        <taxon>Ecdysozoa</taxon>
        <taxon>Arthropoda</taxon>
        <taxon>Chelicerata</taxon>
        <taxon>Arachnida</taxon>
        <taxon>Araneae</taxon>
        <taxon>Araneomorphae</taxon>
        <taxon>Entelegynae</taxon>
        <taxon>Araneoidea</taxon>
        <taxon>Araneidae</taxon>
        <taxon>Caerostris</taxon>
    </lineage>
</organism>
<accession>A0AAV4MSQ6</accession>
<dbReference type="Proteomes" id="UP001054945">
    <property type="component" value="Unassembled WGS sequence"/>
</dbReference>